<dbReference type="Proteomes" id="UP000051562">
    <property type="component" value="Unassembled WGS sequence"/>
</dbReference>
<organism evidence="2 4">
    <name type="scientific">Bosea thiooxidans</name>
    <dbReference type="NCBI Taxonomy" id="53254"/>
    <lineage>
        <taxon>Bacteria</taxon>
        <taxon>Pseudomonadati</taxon>
        <taxon>Pseudomonadota</taxon>
        <taxon>Alphaproteobacteria</taxon>
        <taxon>Hyphomicrobiales</taxon>
        <taxon>Boseaceae</taxon>
        <taxon>Bosea</taxon>
    </lineage>
</organism>
<dbReference type="Proteomes" id="UP000190130">
    <property type="component" value="Unassembled WGS sequence"/>
</dbReference>
<dbReference type="PANTHER" id="PTHR11895:SF176">
    <property type="entry name" value="AMIDASE AMID-RELATED"/>
    <property type="match status" value="1"/>
</dbReference>
<feature type="domain" description="Amidase" evidence="1">
    <location>
        <begin position="26"/>
        <end position="446"/>
    </location>
</feature>
<evidence type="ECO:0000259" key="1">
    <source>
        <dbReference type="Pfam" id="PF01425"/>
    </source>
</evidence>
<dbReference type="InterPro" id="IPR023631">
    <property type="entry name" value="Amidase_dom"/>
</dbReference>
<dbReference type="SUPFAM" id="SSF75304">
    <property type="entry name" value="Amidase signature (AS) enzymes"/>
    <property type="match status" value="1"/>
</dbReference>
<dbReference type="PANTHER" id="PTHR11895">
    <property type="entry name" value="TRANSAMIDASE"/>
    <property type="match status" value="1"/>
</dbReference>
<evidence type="ECO:0000313" key="3">
    <source>
        <dbReference type="EMBL" id="SKC17797.1"/>
    </source>
</evidence>
<dbReference type="STRING" id="53254.SAMN05660750_05100"/>
<dbReference type="EMBL" id="FUYX01000028">
    <property type="protein sequence ID" value="SKC17797.1"/>
    <property type="molecule type" value="Genomic_DNA"/>
</dbReference>
<accession>A0A0Q3L2Q0</accession>
<dbReference type="Pfam" id="PF01425">
    <property type="entry name" value="Amidase"/>
    <property type="match status" value="1"/>
</dbReference>
<evidence type="ECO:0000313" key="4">
    <source>
        <dbReference type="Proteomes" id="UP000051562"/>
    </source>
</evidence>
<dbReference type="EMBL" id="LMAR01000031">
    <property type="protein sequence ID" value="KQK31012.1"/>
    <property type="molecule type" value="Genomic_DNA"/>
</dbReference>
<dbReference type="AlphaFoldDB" id="A0A0Q3L2Q0"/>
<reference evidence="3 5" key="2">
    <citation type="submission" date="2017-02" db="EMBL/GenBank/DDBJ databases">
        <authorList>
            <person name="Peterson S.W."/>
        </authorList>
    </citation>
    <scope>NUCLEOTIDE SEQUENCE [LARGE SCALE GENOMIC DNA]</scope>
    <source>
        <strain evidence="3 5">DSM 9653</strain>
    </source>
</reference>
<dbReference type="OrthoDB" id="9811471at2"/>
<evidence type="ECO:0000313" key="2">
    <source>
        <dbReference type="EMBL" id="KQK31012.1"/>
    </source>
</evidence>
<reference evidence="2 4" key="1">
    <citation type="submission" date="2015-10" db="EMBL/GenBank/DDBJ databases">
        <title>Draft genome of Bosea thiooxidans.</title>
        <authorList>
            <person name="Wang X."/>
        </authorList>
    </citation>
    <scope>NUCLEOTIDE SEQUENCE [LARGE SCALE GENOMIC DNA]</scope>
    <source>
        <strain evidence="2 4">CGMCC 9174</strain>
    </source>
</reference>
<dbReference type="GO" id="GO:0003824">
    <property type="term" value="F:catalytic activity"/>
    <property type="evidence" value="ECO:0007669"/>
    <property type="project" value="InterPro"/>
</dbReference>
<gene>
    <name evidence="2" type="ORF">ARD30_11235</name>
    <name evidence="3" type="ORF">SAMN05660750_05100</name>
</gene>
<dbReference type="Gene3D" id="3.90.1300.10">
    <property type="entry name" value="Amidase signature (AS) domain"/>
    <property type="match status" value="1"/>
</dbReference>
<dbReference type="RefSeq" id="WP_055727682.1">
    <property type="nucleotide sequence ID" value="NZ_FUYX01000028.1"/>
</dbReference>
<dbReference type="InterPro" id="IPR036928">
    <property type="entry name" value="AS_sf"/>
</dbReference>
<proteinExistence type="predicted"/>
<protein>
    <submittedName>
        <fullName evidence="2">Amidase</fullName>
    </submittedName>
</protein>
<evidence type="ECO:0000313" key="5">
    <source>
        <dbReference type="Proteomes" id="UP000190130"/>
    </source>
</evidence>
<keyword evidence="4" id="KW-1185">Reference proteome</keyword>
<dbReference type="InterPro" id="IPR000120">
    <property type="entry name" value="Amidase"/>
</dbReference>
<sequence length="471" mass="50488">MSFNVEFCGLTEVGELIARRAISSKDVTEALLSRIRRLDDELRAFARVLDESALRQAEIADREIEAGIHRGPLHGVPIAVKDLCWIRGVATAAGTVVHKDYVPARDATVVRKLIDAGAVLIGKTQLTEGAYSDYHPSIPPVQNPWNGDYWAGISSSGSAVATAAGLCFGAIASDTGGSIRWPSAANGVSGLKPTWGRVSRYGTFDLAPSLDHIGPVARNVIDVAAILKVMAGHDPNDSTTSVRPVREYVTDASANIRGKRIGIDPYWNSEDVDDWTQAALTEACAIFSNLGVEIVEVSFPDVRQIVADWTPNCAVETAVAHQAPYALHKEQYGAILSSVIENGMAVSGMAYQEILLRRAAFRGRVEALLSSIDAILTPVHPFAPLTLKTIATLGEQPELIAKLQRYTCPFNMSGHPTLVFPGGASMEGMPIGLQLIAAEFDESALLALGAAFQGATSWHRRQPDLSGARRS</sequence>
<name>A0A0Q3L2Q0_9HYPH</name>